<name>A0A2N8HFI8_9BACT</name>
<dbReference type="PANTHER" id="PTHR32039:SF7">
    <property type="entry name" value="COMPETENCE PROTEIN COMM"/>
    <property type="match status" value="1"/>
</dbReference>
<dbReference type="Pfam" id="PF13335">
    <property type="entry name" value="Mg_chelatase_C"/>
    <property type="match status" value="1"/>
</dbReference>
<dbReference type="OrthoDB" id="9813147at2"/>
<feature type="domain" description="AAA+ ATPase" evidence="2">
    <location>
        <begin position="214"/>
        <end position="397"/>
    </location>
</feature>
<evidence type="ECO:0000259" key="2">
    <source>
        <dbReference type="SMART" id="SM00382"/>
    </source>
</evidence>
<sequence>MMTRLYSSTVLGVDGIEVEVEVDFRPMAEKRIFIVGLPDTAVKESGQRVDTAIQNSGLPFQQGIFVVNLAPADLRKQGPGFDLPIALGMIAGAADTEIDASSWCIMGELALDGAVRPVQGTLPQIMEARRMGRKRIMLPCANAHEGAPVQDVDIYPVSSLREAWQLLTAAALPAPFTSSGEKEQSDGEKEIAVDFDEIKGQSYARRAMEIAAAGGHNILLSGSPGSGKSMLAQRLPTILPPLSREEAMETSKVHSVCGLLKRGNGLVARRPFRAPHHTISDAGLMGGGTNITPGEVSLAHNGVLFLDELPEFRRAALETLRQPLESGQVVISRASGTMTFPCRFMLAAAMNPCPCGYLGDRRRTCTCPPAQIARYRRKISGPLLDRFDLLMEVPAVDPSILASAPAGECSASIRERVMAARRLQGSRYAGTPFRSNAALSGKALQRYCRLRPEGRAILLRAVEELSLSARAYDRILKVARTIADLEGNPEIQDSHLYEAVQYRAFEHSLRE</sequence>
<comment type="caution">
    <text evidence="3">The sequence shown here is derived from an EMBL/GenBank/DDBJ whole genome shotgun (WGS) entry which is preliminary data.</text>
</comment>
<dbReference type="InterPro" id="IPR000523">
    <property type="entry name" value="Mg_chelatse_chII-like_cat_dom"/>
</dbReference>
<dbReference type="InterPro" id="IPR027417">
    <property type="entry name" value="P-loop_NTPase"/>
</dbReference>
<organism evidence="3 4">
    <name type="scientific">Akkermansia muciniphila</name>
    <dbReference type="NCBI Taxonomy" id="239935"/>
    <lineage>
        <taxon>Bacteria</taxon>
        <taxon>Pseudomonadati</taxon>
        <taxon>Verrucomicrobiota</taxon>
        <taxon>Verrucomicrobiia</taxon>
        <taxon>Verrucomicrobiales</taxon>
        <taxon>Akkermansiaceae</taxon>
        <taxon>Akkermansia</taxon>
    </lineage>
</organism>
<proteinExistence type="inferred from homology"/>
<comment type="similarity">
    <text evidence="1">Belongs to the Mg-chelatase subunits D/I family. ComM subfamily.</text>
</comment>
<dbReference type="NCBIfam" id="TIGR00368">
    <property type="entry name" value="YifB family Mg chelatase-like AAA ATPase"/>
    <property type="match status" value="1"/>
</dbReference>
<dbReference type="Pfam" id="PF13541">
    <property type="entry name" value="ChlI"/>
    <property type="match status" value="1"/>
</dbReference>
<dbReference type="InterPro" id="IPR020568">
    <property type="entry name" value="Ribosomal_Su5_D2-typ_SF"/>
</dbReference>
<dbReference type="AlphaFoldDB" id="A0A2N8HFI8"/>
<dbReference type="EMBL" id="PJKA01000006">
    <property type="protein sequence ID" value="PNC19038.1"/>
    <property type="molecule type" value="Genomic_DNA"/>
</dbReference>
<evidence type="ECO:0000313" key="3">
    <source>
        <dbReference type="EMBL" id="PNC19038.1"/>
    </source>
</evidence>
<dbReference type="Gene3D" id="3.40.50.300">
    <property type="entry name" value="P-loop containing nucleotide triphosphate hydrolases"/>
    <property type="match status" value="1"/>
</dbReference>
<dbReference type="SMART" id="SM00382">
    <property type="entry name" value="AAA"/>
    <property type="match status" value="1"/>
</dbReference>
<dbReference type="InterPro" id="IPR014721">
    <property type="entry name" value="Ribsml_uS5_D2-typ_fold_subgr"/>
</dbReference>
<gene>
    <name evidence="3" type="ORF">CXU22_04440</name>
</gene>
<accession>A0A2N8HFI8</accession>
<dbReference type="InterPro" id="IPR004482">
    <property type="entry name" value="Mg_chelat-rel"/>
</dbReference>
<dbReference type="PRINTS" id="PR00830">
    <property type="entry name" value="ENDOLAPTASE"/>
</dbReference>
<dbReference type="SUPFAM" id="SSF54211">
    <property type="entry name" value="Ribosomal protein S5 domain 2-like"/>
    <property type="match status" value="1"/>
</dbReference>
<dbReference type="InterPro" id="IPR025158">
    <property type="entry name" value="Mg_chelat-rel_C"/>
</dbReference>
<dbReference type="PANTHER" id="PTHR32039">
    <property type="entry name" value="MAGNESIUM-CHELATASE SUBUNIT CHLI"/>
    <property type="match status" value="1"/>
</dbReference>
<dbReference type="GO" id="GO:0005524">
    <property type="term" value="F:ATP binding"/>
    <property type="evidence" value="ECO:0007669"/>
    <property type="project" value="InterPro"/>
</dbReference>
<protein>
    <submittedName>
        <fullName evidence="3">Magnesium chelatase</fullName>
    </submittedName>
</protein>
<dbReference type="Proteomes" id="UP000236000">
    <property type="component" value="Unassembled WGS sequence"/>
</dbReference>
<evidence type="ECO:0000256" key="1">
    <source>
        <dbReference type="ARBA" id="ARBA00006354"/>
    </source>
</evidence>
<evidence type="ECO:0000313" key="4">
    <source>
        <dbReference type="Proteomes" id="UP000236000"/>
    </source>
</evidence>
<dbReference type="Pfam" id="PF01078">
    <property type="entry name" value="Mg_chelatase"/>
    <property type="match status" value="1"/>
</dbReference>
<dbReference type="Gene3D" id="3.30.230.10">
    <property type="match status" value="1"/>
</dbReference>
<reference evidence="3 4" key="1">
    <citation type="journal article" date="2017" name="BMC Genomics">
        <title>Genome sequencing of 39 Akkermansia muciniphila isolates reveals its population structure, genomic and functional diverisity, and global distribution in mammalian gut microbiotas.</title>
        <authorList>
            <person name="Guo X."/>
            <person name="Li S."/>
            <person name="Zhang J."/>
            <person name="Wu F."/>
            <person name="Li X."/>
            <person name="Wu D."/>
            <person name="Zhang M."/>
            <person name="Ou Z."/>
            <person name="Jie Z."/>
            <person name="Yan Q."/>
            <person name="Li P."/>
            <person name="Yi J."/>
            <person name="Peng Y."/>
        </authorList>
    </citation>
    <scope>NUCLEOTIDE SEQUENCE [LARGE SCALE GENOMIC DNA]</scope>
    <source>
        <strain evidence="3 4">GP24</strain>
    </source>
</reference>
<dbReference type="InterPro" id="IPR003593">
    <property type="entry name" value="AAA+_ATPase"/>
</dbReference>
<dbReference type="SUPFAM" id="SSF52540">
    <property type="entry name" value="P-loop containing nucleoside triphosphate hydrolases"/>
    <property type="match status" value="1"/>
</dbReference>
<dbReference type="InterPro" id="IPR045006">
    <property type="entry name" value="CHLI-like"/>
</dbReference>
<dbReference type="RefSeq" id="WP_102712929.1">
    <property type="nucleotide sequence ID" value="NZ_PJKA01000006.1"/>
</dbReference>